<gene>
    <name evidence="1" type="ORF">JQC93_00145</name>
</gene>
<proteinExistence type="predicted"/>
<accession>A0ABS2HG41</accession>
<comment type="caution">
    <text evidence="1">The sequence shown here is derived from an EMBL/GenBank/DDBJ whole genome shotgun (WGS) entry which is preliminary data.</text>
</comment>
<dbReference type="Proteomes" id="UP000809621">
    <property type="component" value="Unassembled WGS sequence"/>
</dbReference>
<evidence type="ECO:0000313" key="2">
    <source>
        <dbReference type="Proteomes" id="UP000809621"/>
    </source>
</evidence>
<dbReference type="EMBL" id="JAFEUM010000001">
    <property type="protein sequence ID" value="MBM7034797.1"/>
    <property type="molecule type" value="Genomic_DNA"/>
</dbReference>
<reference evidence="1 2" key="1">
    <citation type="submission" date="2021-02" db="EMBL/GenBank/DDBJ databases">
        <authorList>
            <person name="Park J.-S."/>
        </authorList>
    </citation>
    <scope>NUCLEOTIDE SEQUENCE [LARGE SCALE GENOMIC DNA]</scope>
    <source>
        <strain evidence="1 2">188UL20-2</strain>
    </source>
</reference>
<organism evidence="1 2">
    <name type="scientific">Vibrio ulleungensis</name>
    <dbReference type="NCBI Taxonomy" id="2807619"/>
    <lineage>
        <taxon>Bacteria</taxon>
        <taxon>Pseudomonadati</taxon>
        <taxon>Pseudomonadota</taxon>
        <taxon>Gammaproteobacteria</taxon>
        <taxon>Vibrionales</taxon>
        <taxon>Vibrionaceae</taxon>
        <taxon>Vibrio</taxon>
    </lineage>
</organism>
<dbReference type="RefSeq" id="WP_205156461.1">
    <property type="nucleotide sequence ID" value="NZ_JAFEUM010000001.1"/>
</dbReference>
<evidence type="ECO:0000313" key="1">
    <source>
        <dbReference type="EMBL" id="MBM7034797.1"/>
    </source>
</evidence>
<sequence length="78" mass="8961">MAYSSLVLYRRDMDGLMAIQDTWRDSYMKCSMLFGEVKSQWLSDSSSEYRLDLVDNNQQVVSSKILKVSDDLSIGQIV</sequence>
<name>A0ABS2HG41_9VIBR</name>
<keyword evidence="2" id="KW-1185">Reference proteome</keyword>
<protein>
    <submittedName>
        <fullName evidence="1">Uncharacterized protein</fullName>
    </submittedName>
</protein>